<name>T1BLG9_9ZZZZ</name>
<proteinExistence type="predicted"/>
<accession>T1BLG9</accession>
<reference evidence="1" key="2">
    <citation type="journal article" date="2014" name="ISME J.">
        <title>Microbial stratification in low pH oxic and suboxic macroscopic growths along an acid mine drainage.</title>
        <authorList>
            <person name="Mendez-Garcia C."/>
            <person name="Mesa V."/>
            <person name="Sprenger R.R."/>
            <person name="Richter M."/>
            <person name="Diez M.S."/>
            <person name="Solano J."/>
            <person name="Bargiela R."/>
            <person name="Golyshina O.V."/>
            <person name="Manteca A."/>
            <person name="Ramos J.L."/>
            <person name="Gallego J.R."/>
            <person name="Llorente I."/>
            <person name="Martins Dos Santos V.A."/>
            <person name="Jensen O.N."/>
            <person name="Pelaez A.I."/>
            <person name="Sanchez J."/>
            <person name="Ferrer M."/>
        </authorList>
    </citation>
    <scope>NUCLEOTIDE SEQUENCE</scope>
</reference>
<feature type="non-terminal residue" evidence="1">
    <location>
        <position position="1"/>
    </location>
</feature>
<comment type="caution">
    <text evidence="1">The sequence shown here is derived from an EMBL/GenBank/DDBJ whole genome shotgun (WGS) entry which is preliminary data.</text>
</comment>
<evidence type="ECO:0000313" key="1">
    <source>
        <dbReference type="EMBL" id="EQD54815.1"/>
    </source>
</evidence>
<reference evidence="1" key="1">
    <citation type="submission" date="2013-08" db="EMBL/GenBank/DDBJ databases">
        <authorList>
            <person name="Mendez C."/>
            <person name="Richter M."/>
            <person name="Ferrer M."/>
            <person name="Sanchez J."/>
        </authorList>
    </citation>
    <scope>NUCLEOTIDE SEQUENCE</scope>
</reference>
<gene>
    <name evidence="1" type="ORF">B1B_09495</name>
</gene>
<organism evidence="1">
    <name type="scientific">mine drainage metagenome</name>
    <dbReference type="NCBI Taxonomy" id="410659"/>
    <lineage>
        <taxon>unclassified sequences</taxon>
        <taxon>metagenomes</taxon>
        <taxon>ecological metagenomes</taxon>
    </lineage>
</organism>
<dbReference type="EMBL" id="AUZY01006292">
    <property type="protein sequence ID" value="EQD54815.1"/>
    <property type="molecule type" value="Genomic_DNA"/>
</dbReference>
<dbReference type="AlphaFoldDB" id="T1BLG9"/>
<sequence length="59" mass="6685">ESVFSALKRKFGENIRSRTAVAQVNEILCKLIAYNLTVVVHEMYENGIAPSFVRQDQEA</sequence>
<evidence type="ECO:0008006" key="2">
    <source>
        <dbReference type="Google" id="ProtNLM"/>
    </source>
</evidence>
<protein>
    <recommendedName>
        <fullName evidence="2">Transposase IS4 family protein</fullName>
    </recommendedName>
</protein>